<dbReference type="Proteomes" id="UP001499924">
    <property type="component" value="Unassembled WGS sequence"/>
</dbReference>
<sequence>MEQVRVCIGDDEILVSWHPPDRPPDGRRHGAEGTCVPDSGEGIIVSRDGQCRKVPAGRIETQSEAPVALSGPLRDSPQGHLVSCAGVGST</sequence>
<name>A0ABP6P6F8_9ACTN</name>
<proteinExistence type="predicted"/>
<evidence type="ECO:0000313" key="3">
    <source>
        <dbReference type="Proteomes" id="UP001499924"/>
    </source>
</evidence>
<organism evidence="2 3">
    <name type="scientific">Blastococcus jejuensis</name>
    <dbReference type="NCBI Taxonomy" id="351224"/>
    <lineage>
        <taxon>Bacteria</taxon>
        <taxon>Bacillati</taxon>
        <taxon>Actinomycetota</taxon>
        <taxon>Actinomycetes</taxon>
        <taxon>Geodermatophilales</taxon>
        <taxon>Geodermatophilaceae</taxon>
        <taxon>Blastococcus</taxon>
    </lineage>
</organism>
<dbReference type="EMBL" id="BAAAVV010000004">
    <property type="protein sequence ID" value="GAA3169043.1"/>
    <property type="molecule type" value="Genomic_DNA"/>
</dbReference>
<protein>
    <submittedName>
        <fullName evidence="2">Uncharacterized protein</fullName>
    </submittedName>
</protein>
<gene>
    <name evidence="2" type="ORF">GCM10010531_22620</name>
</gene>
<accession>A0ABP6P6F8</accession>
<reference evidence="3" key="1">
    <citation type="journal article" date="2019" name="Int. J. Syst. Evol. Microbiol.">
        <title>The Global Catalogue of Microorganisms (GCM) 10K type strain sequencing project: providing services to taxonomists for standard genome sequencing and annotation.</title>
        <authorList>
            <consortium name="The Broad Institute Genomics Platform"/>
            <consortium name="The Broad Institute Genome Sequencing Center for Infectious Disease"/>
            <person name="Wu L."/>
            <person name="Ma J."/>
        </authorList>
    </citation>
    <scope>NUCLEOTIDE SEQUENCE [LARGE SCALE GENOMIC DNA]</scope>
    <source>
        <strain evidence="3">JCM 15614</strain>
    </source>
</reference>
<feature type="region of interest" description="Disordered" evidence="1">
    <location>
        <begin position="64"/>
        <end position="90"/>
    </location>
</feature>
<comment type="caution">
    <text evidence="2">The sequence shown here is derived from an EMBL/GenBank/DDBJ whole genome shotgun (WGS) entry which is preliminary data.</text>
</comment>
<feature type="compositionally biased region" description="Basic and acidic residues" evidence="1">
    <location>
        <begin position="19"/>
        <end position="31"/>
    </location>
</feature>
<evidence type="ECO:0000313" key="2">
    <source>
        <dbReference type="EMBL" id="GAA3169043.1"/>
    </source>
</evidence>
<feature type="region of interest" description="Disordered" evidence="1">
    <location>
        <begin position="15"/>
        <end position="42"/>
    </location>
</feature>
<evidence type="ECO:0000256" key="1">
    <source>
        <dbReference type="SAM" id="MobiDB-lite"/>
    </source>
</evidence>
<keyword evidence="3" id="KW-1185">Reference proteome</keyword>